<feature type="compositionally biased region" description="Polar residues" evidence="10">
    <location>
        <begin position="8"/>
        <end position="22"/>
    </location>
</feature>
<evidence type="ECO:0000259" key="12">
    <source>
        <dbReference type="PROSITE" id="PS50089"/>
    </source>
</evidence>
<dbReference type="InterPro" id="IPR025164">
    <property type="entry name" value="Toastrack_DUF4097"/>
</dbReference>
<feature type="domain" description="RING-type" evidence="13">
    <location>
        <begin position="252"/>
        <end position="453"/>
    </location>
</feature>
<evidence type="ECO:0000256" key="10">
    <source>
        <dbReference type="SAM" id="MobiDB-lite"/>
    </source>
</evidence>
<evidence type="ECO:0000256" key="2">
    <source>
        <dbReference type="ARBA" id="ARBA00012251"/>
    </source>
</evidence>
<dbReference type="Pfam" id="PF01485">
    <property type="entry name" value="IBR"/>
    <property type="match status" value="2"/>
</dbReference>
<evidence type="ECO:0000313" key="14">
    <source>
        <dbReference type="EMBL" id="CAG2232134.1"/>
    </source>
</evidence>
<comment type="catalytic activity">
    <reaction evidence="1">
        <text>[E2 ubiquitin-conjugating enzyme]-S-ubiquitinyl-L-cysteine + [acceptor protein]-L-lysine = [E2 ubiquitin-conjugating enzyme]-L-cysteine + [acceptor protein]-N(6)-ubiquitinyl-L-lysine.</text>
        <dbReference type="EC" id="2.3.2.31"/>
    </reaction>
</comment>
<feature type="compositionally biased region" description="Low complexity" evidence="10">
    <location>
        <begin position="70"/>
        <end position="98"/>
    </location>
</feature>
<organism evidence="14 15">
    <name type="scientific">Mytilus edulis</name>
    <name type="common">Blue mussel</name>
    <dbReference type="NCBI Taxonomy" id="6550"/>
    <lineage>
        <taxon>Eukaryota</taxon>
        <taxon>Metazoa</taxon>
        <taxon>Spiralia</taxon>
        <taxon>Lophotrochozoa</taxon>
        <taxon>Mollusca</taxon>
        <taxon>Bivalvia</taxon>
        <taxon>Autobranchia</taxon>
        <taxon>Pteriomorphia</taxon>
        <taxon>Mytilida</taxon>
        <taxon>Mytiloidea</taxon>
        <taxon>Mytilidae</taxon>
        <taxon>Mytilinae</taxon>
        <taxon>Mytilus</taxon>
    </lineage>
</organism>
<keyword evidence="5" id="KW-0677">Repeat</keyword>
<dbReference type="CDD" id="cd16775">
    <property type="entry name" value="RING-HC_RBR_RNF19A"/>
    <property type="match status" value="1"/>
</dbReference>
<dbReference type="Pfam" id="PF13349">
    <property type="entry name" value="DUF4097"/>
    <property type="match status" value="1"/>
</dbReference>
<keyword evidence="7" id="KW-0833">Ubl conjugation pathway</keyword>
<dbReference type="InterPro" id="IPR044066">
    <property type="entry name" value="TRIAD_supradom"/>
</dbReference>
<reference evidence="14" key="1">
    <citation type="submission" date="2021-03" db="EMBL/GenBank/DDBJ databases">
        <authorList>
            <person name="Bekaert M."/>
        </authorList>
    </citation>
    <scope>NUCLEOTIDE SEQUENCE</scope>
</reference>
<dbReference type="EC" id="2.3.2.31" evidence="2"/>
<dbReference type="PANTHER" id="PTHR11685">
    <property type="entry name" value="RBR FAMILY RING FINGER AND IBR DOMAIN-CONTAINING"/>
    <property type="match status" value="1"/>
</dbReference>
<dbReference type="EMBL" id="CAJPWZ010002165">
    <property type="protein sequence ID" value="CAG2232134.1"/>
    <property type="molecule type" value="Genomic_DNA"/>
</dbReference>
<dbReference type="InterPro" id="IPR002867">
    <property type="entry name" value="IBR_dom"/>
</dbReference>
<keyword evidence="11" id="KW-0472">Membrane</keyword>
<dbReference type="SMART" id="SM00184">
    <property type="entry name" value="RING"/>
    <property type="match status" value="1"/>
</dbReference>
<evidence type="ECO:0000256" key="3">
    <source>
        <dbReference type="ARBA" id="ARBA00022679"/>
    </source>
</evidence>
<feature type="region of interest" description="Disordered" evidence="10">
    <location>
        <begin position="1"/>
        <end position="42"/>
    </location>
</feature>
<keyword evidence="11" id="KW-0812">Transmembrane</keyword>
<keyword evidence="15" id="KW-1185">Reference proteome</keyword>
<dbReference type="OrthoDB" id="1431934at2759"/>
<keyword evidence="6 9" id="KW-0863">Zinc-finger</keyword>
<feature type="region of interest" description="Disordered" evidence="10">
    <location>
        <begin position="62"/>
        <end position="107"/>
    </location>
</feature>
<comment type="caution">
    <text evidence="14">The sequence shown here is derived from an EMBL/GenBank/DDBJ whole genome shotgun (WGS) entry which is preliminary data.</text>
</comment>
<dbReference type="InterPro" id="IPR013083">
    <property type="entry name" value="Znf_RING/FYVE/PHD"/>
</dbReference>
<evidence type="ECO:0000256" key="5">
    <source>
        <dbReference type="ARBA" id="ARBA00022737"/>
    </source>
</evidence>
<evidence type="ECO:0000256" key="11">
    <source>
        <dbReference type="SAM" id="Phobius"/>
    </source>
</evidence>
<dbReference type="PROSITE" id="PS50089">
    <property type="entry name" value="ZF_RING_2"/>
    <property type="match status" value="1"/>
</dbReference>
<name>A0A8S3TKI2_MYTED</name>
<keyword evidence="3 14" id="KW-0808">Transferase</keyword>
<gene>
    <name evidence="14" type="ORF">MEDL_44890</name>
</gene>
<accession>A0A8S3TKI2</accession>
<dbReference type="CDD" id="cd20338">
    <property type="entry name" value="BRcat_RBR_RNF19"/>
    <property type="match status" value="1"/>
</dbReference>
<feature type="domain" description="RING-type" evidence="12">
    <location>
        <begin position="256"/>
        <end position="304"/>
    </location>
</feature>
<dbReference type="SMART" id="SM00647">
    <property type="entry name" value="IBR"/>
    <property type="match status" value="2"/>
</dbReference>
<evidence type="ECO:0000256" key="8">
    <source>
        <dbReference type="ARBA" id="ARBA00022833"/>
    </source>
</evidence>
<dbReference type="AlphaFoldDB" id="A0A8S3TKI2"/>
<dbReference type="InterPro" id="IPR031127">
    <property type="entry name" value="E3_UB_ligase_RBR"/>
</dbReference>
<keyword evidence="11" id="KW-1133">Transmembrane helix</keyword>
<evidence type="ECO:0000256" key="4">
    <source>
        <dbReference type="ARBA" id="ARBA00022723"/>
    </source>
</evidence>
<dbReference type="CDD" id="cd20355">
    <property type="entry name" value="Rcat_RBR_RNF19"/>
    <property type="match status" value="1"/>
</dbReference>
<dbReference type="Proteomes" id="UP000683360">
    <property type="component" value="Unassembled WGS sequence"/>
</dbReference>
<sequence>MLQKDTVPVNQSDGDVPGSQTDGDVPVSLEDGDVHISQSPTDGDVLVSLADGDVHISLSVGDVPVSQSYGDVPVSQSDGDVPVSQSDDDVPVSQSDGDIPFSLSDGDNPISLADYDVCVSQSDKVPISESGGDGPFSQSDSSSVSENQMMMLRSQQSHIPGVMRKRDSEVTSVSSGNSRGSERRKNRFSLRRLFYVTQGTTANRRTRSHVSLDSDSGRSDASVLAPPDREILPRQSSSVDTHSLSHKKGSSISRECPLCLNTHPSEEFPDIMTCHHRSCITCLQTYLQIEITESRINISCPECTEKYHPNDIQMILQNDILVKKYEDFMVRRVLVTDPDARWCPAPDCGYAVIAKECAGCPRIRCERPGCDTDFCYHSSSNLRSPSVSYSHDNDSQKDDIKPCPRCGAFIMKMNDGSCNHMACPVCGAEFCWLCMKEISDLHYLSPSGCTFWGKKPWSRKKKILWQLGTLVGAPVGITLIAGIAVPAMIIGIPVWVGRKIHSKYKLSPKHRRNLAITGGVATSILVSPVVAGLAVGIGVPILLAYVYGVVPISLCRSGGCGVTATNKGGVRFEFDEENETVGPAGPDTQSVGTGHNVANPSIAPSIGDASLGMTNSLSASGSHMDRVGIIRDEISDRDSASNRAIGGYSLNGSLCGGNYYTQKLEIQADVSSNVPDIRDKDTSSVVTATSAYEVQVDMPSRGRHSSVESSTFVSAKQRNVSGQSSPISGCSAYLSGPESQNTKCRKCKRHNNSNSDKSCEQSSVHFADQVSLCDDVTTHSISEESDKFLGYLTSESAHGKCFTSRCSELKSGIPPCQSRFQDSNASSLPEVEVDRPSLKESENARKAVSTSALPLSQFKLSHKSLCKSKSQEDCALSDKSKVGRVRHRSCELAMETGRISPTEENDNQL</sequence>
<dbReference type="PROSITE" id="PS51873">
    <property type="entry name" value="TRIAD"/>
    <property type="match status" value="1"/>
</dbReference>
<dbReference type="InterPro" id="IPR001841">
    <property type="entry name" value="Znf_RING"/>
</dbReference>
<evidence type="ECO:0000313" key="15">
    <source>
        <dbReference type="Proteomes" id="UP000683360"/>
    </source>
</evidence>
<evidence type="ECO:0000256" key="1">
    <source>
        <dbReference type="ARBA" id="ARBA00001798"/>
    </source>
</evidence>
<dbReference type="GO" id="GO:0061630">
    <property type="term" value="F:ubiquitin protein ligase activity"/>
    <property type="evidence" value="ECO:0007669"/>
    <property type="project" value="UniProtKB-EC"/>
</dbReference>
<feature type="transmembrane region" description="Helical" evidence="11">
    <location>
        <begin position="516"/>
        <end position="547"/>
    </location>
</feature>
<dbReference type="GO" id="GO:0008270">
    <property type="term" value="F:zinc ion binding"/>
    <property type="evidence" value="ECO:0007669"/>
    <property type="project" value="UniProtKB-KW"/>
</dbReference>
<proteinExistence type="predicted"/>
<keyword evidence="14" id="KW-0012">Acyltransferase</keyword>
<feature type="compositionally biased region" description="Low complexity" evidence="10">
    <location>
        <begin position="135"/>
        <end position="145"/>
    </location>
</feature>
<keyword evidence="4" id="KW-0479">Metal-binding</keyword>
<feature type="region of interest" description="Disordered" evidence="10">
    <location>
        <begin position="124"/>
        <end position="145"/>
    </location>
</feature>
<dbReference type="GO" id="GO:0016567">
    <property type="term" value="P:protein ubiquitination"/>
    <property type="evidence" value="ECO:0007669"/>
    <property type="project" value="InterPro"/>
</dbReference>
<evidence type="ECO:0000256" key="7">
    <source>
        <dbReference type="ARBA" id="ARBA00022786"/>
    </source>
</evidence>
<protein>
    <recommendedName>
        <fullName evidence="2">RBR-type E3 ubiquitin transferase</fullName>
        <ecNumber evidence="2">2.3.2.31</ecNumber>
    </recommendedName>
</protein>
<feature type="region of interest" description="Disordered" evidence="10">
    <location>
        <begin position="204"/>
        <end position="246"/>
    </location>
</feature>
<evidence type="ECO:0000256" key="9">
    <source>
        <dbReference type="PROSITE-ProRule" id="PRU00175"/>
    </source>
</evidence>
<feature type="compositionally biased region" description="Polar residues" evidence="10">
    <location>
        <begin position="170"/>
        <end position="179"/>
    </location>
</feature>
<dbReference type="FunFam" id="3.30.40.10:FF:000052">
    <property type="entry name" value="RBR-type E3 ubiquitin transferase"/>
    <property type="match status" value="1"/>
</dbReference>
<dbReference type="Gene3D" id="3.30.40.10">
    <property type="entry name" value="Zinc/RING finger domain, C3HC4 (zinc finger)"/>
    <property type="match status" value="1"/>
</dbReference>
<dbReference type="FunFam" id="1.20.120.1750:FF:000001">
    <property type="entry name" value="RBR-type E3 ubiquitin transferase"/>
    <property type="match status" value="1"/>
</dbReference>
<keyword evidence="8" id="KW-0862">Zinc</keyword>
<dbReference type="SUPFAM" id="SSF57850">
    <property type="entry name" value="RING/U-box"/>
    <property type="match status" value="3"/>
</dbReference>
<dbReference type="Gene3D" id="1.20.120.1750">
    <property type="match status" value="1"/>
</dbReference>
<evidence type="ECO:0000256" key="6">
    <source>
        <dbReference type="ARBA" id="ARBA00022771"/>
    </source>
</evidence>
<feature type="region of interest" description="Disordered" evidence="10">
    <location>
        <begin position="157"/>
        <end position="184"/>
    </location>
</feature>
<feature type="transmembrane region" description="Helical" evidence="11">
    <location>
        <begin position="463"/>
        <end position="496"/>
    </location>
</feature>
<evidence type="ECO:0000259" key="13">
    <source>
        <dbReference type="PROSITE" id="PS51873"/>
    </source>
</evidence>